<evidence type="ECO:0000313" key="2">
    <source>
        <dbReference type="EMBL" id="KAF6143244.1"/>
    </source>
</evidence>
<keyword evidence="1" id="KW-0472">Membrane</keyword>
<gene>
    <name evidence="2" type="ORF">GIB67_039027</name>
</gene>
<dbReference type="EMBL" id="JACGCM010002208">
    <property type="protein sequence ID" value="KAF6143244.1"/>
    <property type="molecule type" value="Genomic_DNA"/>
</dbReference>
<sequence length="299" mass="33061">MLETTTNMMKAWNERDEQKKDEKETRFSVLRWLFGGGGGVVALGTPRWVGGDVFLISLWFGVVPVAIIGRFGCSEVVFDWVYRWRGAMRVAMVAGVRFNGGGIVWVVAMAAVLRLGCSVIWVACPRDAIVGASGCLLGLILLEHCIGISLGALCVLKAWSLCTIVVIGGYLECWIPCGIVVSPGQLVIGELIELTRKPSFPGIRLLGLCSLPSSKRRDTRAKAREELKLAREADIQRRRIAELTRIKAVEDAHMVKVMTTDPSRLLPAQGRWMKKKIKEYLKKLKEQCPSDDAVFSGED</sequence>
<evidence type="ECO:0008006" key="4">
    <source>
        <dbReference type="Google" id="ProtNLM"/>
    </source>
</evidence>
<feature type="transmembrane region" description="Helical" evidence="1">
    <location>
        <begin position="29"/>
        <end position="49"/>
    </location>
</feature>
<protein>
    <recommendedName>
        <fullName evidence="4">Transmembrane protein</fullName>
    </recommendedName>
</protein>
<comment type="caution">
    <text evidence="2">The sequence shown here is derived from an EMBL/GenBank/DDBJ whole genome shotgun (WGS) entry which is preliminary data.</text>
</comment>
<evidence type="ECO:0000313" key="3">
    <source>
        <dbReference type="Proteomes" id="UP000541444"/>
    </source>
</evidence>
<keyword evidence="3" id="KW-1185">Reference proteome</keyword>
<organism evidence="2 3">
    <name type="scientific">Kingdonia uniflora</name>
    <dbReference type="NCBI Taxonomy" id="39325"/>
    <lineage>
        <taxon>Eukaryota</taxon>
        <taxon>Viridiplantae</taxon>
        <taxon>Streptophyta</taxon>
        <taxon>Embryophyta</taxon>
        <taxon>Tracheophyta</taxon>
        <taxon>Spermatophyta</taxon>
        <taxon>Magnoliopsida</taxon>
        <taxon>Ranunculales</taxon>
        <taxon>Circaeasteraceae</taxon>
        <taxon>Kingdonia</taxon>
    </lineage>
</organism>
<feature type="transmembrane region" description="Helical" evidence="1">
    <location>
        <begin position="129"/>
        <end position="156"/>
    </location>
</feature>
<keyword evidence="1" id="KW-1133">Transmembrane helix</keyword>
<keyword evidence="1" id="KW-0812">Transmembrane</keyword>
<feature type="transmembrane region" description="Helical" evidence="1">
    <location>
        <begin position="103"/>
        <end position="123"/>
    </location>
</feature>
<name>A0A7J7LL42_9MAGN</name>
<proteinExistence type="predicted"/>
<reference evidence="2 3" key="1">
    <citation type="journal article" date="2020" name="IScience">
        <title>Genome Sequencing of the Endangered Kingdonia uniflora (Circaeasteraceae, Ranunculales) Reveals Potential Mechanisms of Evolutionary Specialization.</title>
        <authorList>
            <person name="Sun Y."/>
            <person name="Deng T."/>
            <person name="Zhang A."/>
            <person name="Moore M.J."/>
            <person name="Landis J.B."/>
            <person name="Lin N."/>
            <person name="Zhang H."/>
            <person name="Zhang X."/>
            <person name="Huang J."/>
            <person name="Zhang X."/>
            <person name="Sun H."/>
            <person name="Wang H."/>
        </authorList>
    </citation>
    <scope>NUCLEOTIDE SEQUENCE [LARGE SCALE GENOMIC DNA]</scope>
    <source>
        <strain evidence="2">TB1705</strain>
        <tissue evidence="2">Leaf</tissue>
    </source>
</reference>
<dbReference type="Proteomes" id="UP000541444">
    <property type="component" value="Unassembled WGS sequence"/>
</dbReference>
<feature type="transmembrane region" description="Helical" evidence="1">
    <location>
        <begin position="55"/>
        <end position="82"/>
    </location>
</feature>
<dbReference type="AlphaFoldDB" id="A0A7J7LL42"/>
<evidence type="ECO:0000256" key="1">
    <source>
        <dbReference type="SAM" id="Phobius"/>
    </source>
</evidence>
<accession>A0A7J7LL42</accession>